<dbReference type="HAMAP" id="MF_00013">
    <property type="entry name" value="LipB"/>
    <property type="match status" value="1"/>
</dbReference>
<keyword evidence="3 5" id="KW-0012">Acyltransferase</keyword>
<evidence type="ECO:0000256" key="2">
    <source>
        <dbReference type="ARBA" id="ARBA00022679"/>
    </source>
</evidence>
<keyword evidence="2 5" id="KW-0808">Transferase</keyword>
<dbReference type="InterPro" id="IPR000544">
    <property type="entry name" value="Octanoyltransferase"/>
</dbReference>
<feature type="domain" description="BPL/LPL catalytic" evidence="10">
    <location>
        <begin position="32"/>
        <end position="213"/>
    </location>
</feature>
<proteinExistence type="inferred from homology"/>
<evidence type="ECO:0000256" key="8">
    <source>
        <dbReference type="PIRSR" id="PIRSR016262-2"/>
    </source>
</evidence>
<dbReference type="PROSITE" id="PS51733">
    <property type="entry name" value="BPL_LPL_CATALYTIC"/>
    <property type="match status" value="1"/>
</dbReference>
<feature type="site" description="Lowers pKa of active site Cys" evidence="5 9">
    <location>
        <position position="141"/>
    </location>
</feature>
<feature type="active site" description="Acyl-thioester intermediate" evidence="5 7">
    <location>
        <position position="175"/>
    </location>
</feature>
<feature type="binding site" evidence="5 8">
    <location>
        <begin position="144"/>
        <end position="146"/>
    </location>
    <ligand>
        <name>substrate</name>
    </ligand>
</feature>
<dbReference type="PANTHER" id="PTHR10993">
    <property type="entry name" value="OCTANOYLTRANSFERASE"/>
    <property type="match status" value="1"/>
</dbReference>
<sequence>MKKVILIDIGTIRYEQGLKVQNMVMSHMKNHDDLAGFLLLVEHDPVFTVGKSGGFENLLWPKEYIKSLGIDIHETNRGGNITYHGLGQIVGYPILNLKHFKKDIHWYMHQLEEIIICTLKENGILAGRKSKYRGVWVADEKICAMGVALKSWITMHGFALNYDINEEHFKLINPCGITDFGITSIKKIKKDVEKEAVLLKIRSNFESLFECKLIEKKFQQLEEMISIDNR</sequence>
<dbReference type="GO" id="GO:0009249">
    <property type="term" value="P:protein lipoylation"/>
    <property type="evidence" value="ECO:0007669"/>
    <property type="project" value="InterPro"/>
</dbReference>
<dbReference type="PROSITE" id="PS01313">
    <property type="entry name" value="LIPB"/>
    <property type="match status" value="1"/>
</dbReference>
<dbReference type="PIRSF" id="PIRSF016262">
    <property type="entry name" value="LPLase"/>
    <property type="match status" value="1"/>
</dbReference>
<organism evidence="11 12">
    <name type="scientific">Anaerovirgula multivorans</name>
    <dbReference type="NCBI Taxonomy" id="312168"/>
    <lineage>
        <taxon>Bacteria</taxon>
        <taxon>Bacillati</taxon>
        <taxon>Bacillota</taxon>
        <taxon>Clostridia</taxon>
        <taxon>Peptostreptococcales</taxon>
        <taxon>Natronincolaceae</taxon>
        <taxon>Anaerovirgula</taxon>
    </lineage>
</organism>
<feature type="binding site" evidence="5 8">
    <location>
        <begin position="157"/>
        <end position="159"/>
    </location>
    <ligand>
        <name>substrate</name>
    </ligand>
</feature>
<dbReference type="RefSeq" id="WP_089281867.1">
    <property type="nucleotide sequence ID" value="NZ_FZOJ01000004.1"/>
</dbReference>
<comment type="miscellaneous">
    <text evidence="5">In the reaction, the free carboxyl group of octanoic acid is attached via an amide linkage to the epsilon-amino group of a specific lysine residue of lipoyl domains of lipoate-dependent enzymes.</text>
</comment>
<dbReference type="PANTHER" id="PTHR10993:SF7">
    <property type="entry name" value="LIPOYLTRANSFERASE 2, MITOCHONDRIAL-RELATED"/>
    <property type="match status" value="1"/>
</dbReference>
<keyword evidence="12" id="KW-1185">Reference proteome</keyword>
<comment type="function">
    <text evidence="4 5 6">Catalyzes the transfer of endogenously produced octanoic acid from octanoyl-acyl-carrier-protein onto the lipoyl domains of lipoate-dependent enzymes. Lipoyl-ACP can also act as a substrate although octanoyl-ACP is likely to be the physiological substrate.</text>
</comment>
<protein>
    <recommendedName>
        <fullName evidence="5 6">Octanoyltransferase</fullName>
        <ecNumber evidence="5 6">2.3.1.181</ecNumber>
    </recommendedName>
    <alternativeName>
        <fullName evidence="5">Lipoate-protein ligase B</fullName>
    </alternativeName>
    <alternativeName>
        <fullName evidence="5">Lipoyl/octanoyl transferase</fullName>
    </alternativeName>
    <alternativeName>
        <fullName evidence="5">Octanoyl-[acyl-carrier-protein]-protein N-octanoyltransferase</fullName>
    </alternativeName>
</protein>
<reference evidence="11 12" key="1">
    <citation type="submission" date="2017-06" db="EMBL/GenBank/DDBJ databases">
        <authorList>
            <person name="Kim H.J."/>
            <person name="Triplett B.A."/>
        </authorList>
    </citation>
    <scope>NUCLEOTIDE SEQUENCE [LARGE SCALE GENOMIC DNA]</scope>
    <source>
        <strain evidence="11 12">SCA</strain>
    </source>
</reference>
<dbReference type="Proteomes" id="UP000198304">
    <property type="component" value="Unassembled WGS sequence"/>
</dbReference>
<evidence type="ECO:0000256" key="6">
    <source>
        <dbReference type="PIRNR" id="PIRNR016262"/>
    </source>
</evidence>
<name>A0A239BS31_9FIRM</name>
<comment type="catalytic activity">
    <reaction evidence="5 6">
        <text>octanoyl-[ACP] + L-lysyl-[protein] = N(6)-octanoyl-L-lysyl-[protein] + holo-[ACP] + H(+)</text>
        <dbReference type="Rhea" id="RHEA:17665"/>
        <dbReference type="Rhea" id="RHEA-COMP:9636"/>
        <dbReference type="Rhea" id="RHEA-COMP:9685"/>
        <dbReference type="Rhea" id="RHEA-COMP:9752"/>
        <dbReference type="Rhea" id="RHEA-COMP:9928"/>
        <dbReference type="ChEBI" id="CHEBI:15378"/>
        <dbReference type="ChEBI" id="CHEBI:29969"/>
        <dbReference type="ChEBI" id="CHEBI:64479"/>
        <dbReference type="ChEBI" id="CHEBI:78463"/>
        <dbReference type="ChEBI" id="CHEBI:78809"/>
        <dbReference type="EC" id="2.3.1.181"/>
    </reaction>
</comment>
<dbReference type="GO" id="GO:0005737">
    <property type="term" value="C:cytoplasm"/>
    <property type="evidence" value="ECO:0007669"/>
    <property type="project" value="UniProtKB-SubCell"/>
</dbReference>
<gene>
    <name evidence="5" type="primary">lipB</name>
    <name evidence="11" type="ORF">SAMN05446037_100479</name>
</gene>
<dbReference type="GO" id="GO:0033819">
    <property type="term" value="F:lipoyl(octanoyl) transferase activity"/>
    <property type="evidence" value="ECO:0007669"/>
    <property type="project" value="UniProtKB-EC"/>
</dbReference>
<evidence type="ECO:0000256" key="4">
    <source>
        <dbReference type="ARBA" id="ARBA00024732"/>
    </source>
</evidence>
<dbReference type="SUPFAM" id="SSF55681">
    <property type="entry name" value="Class II aaRS and biotin synthetases"/>
    <property type="match status" value="1"/>
</dbReference>
<comment type="pathway">
    <text evidence="1 5 6">Protein modification; protein lipoylation via endogenous pathway; protein N(6)-(lipoyl)lysine from octanoyl-[acyl-carrier-protein]: step 1/2.</text>
</comment>
<evidence type="ECO:0000256" key="7">
    <source>
        <dbReference type="PIRSR" id="PIRSR016262-1"/>
    </source>
</evidence>
<comment type="subcellular location">
    <subcellularLocation>
        <location evidence="5">Cytoplasm</location>
    </subcellularLocation>
</comment>
<dbReference type="Pfam" id="PF21948">
    <property type="entry name" value="LplA-B_cat"/>
    <property type="match status" value="1"/>
</dbReference>
<evidence type="ECO:0000256" key="1">
    <source>
        <dbReference type="ARBA" id="ARBA00004821"/>
    </source>
</evidence>
<comment type="similarity">
    <text evidence="5 6">Belongs to the LipB family.</text>
</comment>
<accession>A0A239BS31</accession>
<keyword evidence="5" id="KW-0963">Cytoplasm</keyword>
<dbReference type="InterPro" id="IPR045864">
    <property type="entry name" value="aa-tRNA-synth_II/BPL/LPL"/>
</dbReference>
<evidence type="ECO:0000256" key="5">
    <source>
        <dbReference type="HAMAP-Rule" id="MF_00013"/>
    </source>
</evidence>
<dbReference type="EMBL" id="FZOJ01000004">
    <property type="protein sequence ID" value="SNS10221.1"/>
    <property type="molecule type" value="Genomic_DNA"/>
</dbReference>
<evidence type="ECO:0000259" key="10">
    <source>
        <dbReference type="PROSITE" id="PS51733"/>
    </source>
</evidence>
<dbReference type="NCBIfam" id="TIGR00214">
    <property type="entry name" value="lipB"/>
    <property type="match status" value="1"/>
</dbReference>
<evidence type="ECO:0000256" key="9">
    <source>
        <dbReference type="PIRSR" id="PIRSR016262-3"/>
    </source>
</evidence>
<dbReference type="UniPathway" id="UPA00538">
    <property type="reaction ID" value="UER00592"/>
</dbReference>
<evidence type="ECO:0000256" key="3">
    <source>
        <dbReference type="ARBA" id="ARBA00023315"/>
    </source>
</evidence>
<dbReference type="OrthoDB" id="9787061at2"/>
<dbReference type="AlphaFoldDB" id="A0A239BS31"/>
<dbReference type="CDD" id="cd16444">
    <property type="entry name" value="LipB"/>
    <property type="match status" value="1"/>
</dbReference>
<feature type="binding site" evidence="5 8">
    <location>
        <begin position="77"/>
        <end position="84"/>
    </location>
    <ligand>
        <name>substrate</name>
    </ligand>
</feature>
<dbReference type="EC" id="2.3.1.181" evidence="5 6"/>
<dbReference type="Gene3D" id="3.30.930.10">
    <property type="entry name" value="Bira Bifunctional Protein, Domain 2"/>
    <property type="match status" value="1"/>
</dbReference>
<dbReference type="InterPro" id="IPR004143">
    <property type="entry name" value="BPL_LPL_catalytic"/>
</dbReference>
<dbReference type="InterPro" id="IPR020605">
    <property type="entry name" value="Octanoyltransferase_CS"/>
</dbReference>
<evidence type="ECO:0000313" key="12">
    <source>
        <dbReference type="Proteomes" id="UP000198304"/>
    </source>
</evidence>
<evidence type="ECO:0000313" key="11">
    <source>
        <dbReference type="EMBL" id="SNS10221.1"/>
    </source>
</evidence>